<dbReference type="AlphaFoldDB" id="A0A343TN98"/>
<dbReference type="Pfam" id="PF00534">
    <property type="entry name" value="Glycos_transf_1"/>
    <property type="match status" value="1"/>
</dbReference>
<accession>A0A343TN98</accession>
<dbReference type="GeneID" id="37879318"/>
<dbReference type="InterPro" id="IPR028098">
    <property type="entry name" value="Glyco_trans_4-like_N"/>
</dbReference>
<evidence type="ECO:0000259" key="1">
    <source>
        <dbReference type="Pfam" id="PF00534"/>
    </source>
</evidence>
<gene>
    <name evidence="3" type="ORF">AArcSl_2959</name>
</gene>
<feature type="domain" description="Glycosyltransferase subfamily 4-like N-terminal" evidence="2">
    <location>
        <begin position="33"/>
        <end position="172"/>
    </location>
</feature>
<keyword evidence="4" id="KW-1185">Reference proteome</keyword>
<proteinExistence type="predicted"/>
<protein>
    <submittedName>
        <fullName evidence="3">Glycosyl transferase family 1</fullName>
    </submittedName>
</protein>
<organism evidence="3 4">
    <name type="scientific">Halalkaliarchaeum desulfuricum</name>
    <dbReference type="NCBI Taxonomy" id="2055893"/>
    <lineage>
        <taxon>Archaea</taxon>
        <taxon>Methanobacteriati</taxon>
        <taxon>Methanobacteriota</taxon>
        <taxon>Stenosarchaea group</taxon>
        <taxon>Halobacteria</taxon>
        <taxon>Halobacteriales</taxon>
        <taxon>Haloferacaceae</taxon>
        <taxon>Halalkaliarchaeum</taxon>
    </lineage>
</organism>
<dbReference type="Pfam" id="PF13439">
    <property type="entry name" value="Glyco_transf_4"/>
    <property type="match status" value="1"/>
</dbReference>
<dbReference type="GO" id="GO:0016757">
    <property type="term" value="F:glycosyltransferase activity"/>
    <property type="evidence" value="ECO:0007669"/>
    <property type="project" value="InterPro"/>
</dbReference>
<keyword evidence="3" id="KW-0808">Transferase</keyword>
<dbReference type="KEGG" id="hdf:AArcSl_2959"/>
<name>A0A343TN98_9EURY</name>
<dbReference type="InterPro" id="IPR001296">
    <property type="entry name" value="Glyco_trans_1"/>
</dbReference>
<dbReference type="Gene3D" id="3.40.50.2000">
    <property type="entry name" value="Glycogen Phosphorylase B"/>
    <property type="match status" value="2"/>
</dbReference>
<dbReference type="EMBL" id="CP025066">
    <property type="protein sequence ID" value="AUX10570.1"/>
    <property type="molecule type" value="Genomic_DNA"/>
</dbReference>
<reference evidence="4" key="1">
    <citation type="submission" date="2017-11" db="EMBL/GenBank/DDBJ databases">
        <title>Phenotypic and genomic properties of facultatively anaerobic sulfur-reducing natronoarchaea from hypersaline soda lakes.</title>
        <authorList>
            <person name="Sorokin D.Y."/>
            <person name="Kublanov I.V."/>
            <person name="Roman P."/>
            <person name="Sinninghe Damste J.S."/>
            <person name="Golyshin P.N."/>
            <person name="Rojo D."/>
            <person name="Ciordia S."/>
            <person name="Mena M.D.C."/>
            <person name="Ferrer M."/>
            <person name="Messina E."/>
            <person name="Smedile F."/>
            <person name="La Spada G."/>
            <person name="La Cono V."/>
            <person name="Yakimov M.M."/>
        </authorList>
    </citation>
    <scope>NUCLEOTIDE SEQUENCE [LARGE SCALE GENOMIC DNA]</scope>
    <source>
        <strain evidence="4">AArc-Sl</strain>
    </source>
</reference>
<evidence type="ECO:0000313" key="4">
    <source>
        <dbReference type="Proteomes" id="UP000263012"/>
    </source>
</evidence>
<dbReference type="OrthoDB" id="131038at2157"/>
<dbReference type="PANTHER" id="PTHR12526">
    <property type="entry name" value="GLYCOSYLTRANSFERASE"/>
    <property type="match status" value="1"/>
</dbReference>
<dbReference type="Proteomes" id="UP000263012">
    <property type="component" value="Chromosome"/>
</dbReference>
<dbReference type="RefSeq" id="WP_119820997.1">
    <property type="nucleotide sequence ID" value="NZ_CP025066.1"/>
</dbReference>
<evidence type="ECO:0000313" key="3">
    <source>
        <dbReference type="EMBL" id="AUX10570.1"/>
    </source>
</evidence>
<feature type="domain" description="Glycosyl transferase family 1" evidence="1">
    <location>
        <begin position="185"/>
        <end position="338"/>
    </location>
</feature>
<sequence>MIRALIFLNSITHTSIPFELSVRIAEITEGEIVIASFYDDDFDDQSPVEDIADLPVDVRTFGATSRFDQKAWSAFHNELNQGYDLIHTHHNFSGSVARLLATKEDHPIVNTEHRNHRSNSPLQNIVNAPTLPLADRIVSNSQITQDSFRWYERLLLKDSQLDVIHNGVDIERIDNVITETPNLNEESSLRICTVGRMVPVKNQSTLLRAFDSVVEEHQQAELLFVGDGPLRSELETLAVDLGINDNVQFTGEVPRHRVYEIFAQSDVFAMPSIAEGFCVAVVEAMAAGLPVVVSDIPIFHEVVDDVGIFAQANDPSQFTTAISKLLSKPVERDRLGKLGSRRVREQFSLEETAKQYIEVYEQCVADL</sequence>
<evidence type="ECO:0000259" key="2">
    <source>
        <dbReference type="Pfam" id="PF13439"/>
    </source>
</evidence>
<dbReference type="CDD" id="cd03801">
    <property type="entry name" value="GT4_PimA-like"/>
    <property type="match status" value="1"/>
</dbReference>
<dbReference type="SUPFAM" id="SSF53756">
    <property type="entry name" value="UDP-Glycosyltransferase/glycogen phosphorylase"/>
    <property type="match status" value="1"/>
</dbReference>